<dbReference type="InterPro" id="IPR008972">
    <property type="entry name" value="Cupredoxin"/>
</dbReference>
<keyword evidence="4" id="KW-1133">Transmembrane helix</keyword>
<evidence type="ECO:0000313" key="7">
    <source>
        <dbReference type="EMBL" id="KAG9456453.1"/>
    </source>
</evidence>
<proteinExistence type="predicted"/>
<feature type="transmembrane region" description="Helical" evidence="4">
    <location>
        <begin position="167"/>
        <end position="185"/>
    </location>
</feature>
<dbReference type="PANTHER" id="PTHR33021:SF339">
    <property type="entry name" value="OS07G0570600 PROTEIN"/>
    <property type="match status" value="1"/>
</dbReference>
<dbReference type="GO" id="GO:0009055">
    <property type="term" value="F:electron transfer activity"/>
    <property type="evidence" value="ECO:0007669"/>
    <property type="project" value="InterPro"/>
</dbReference>
<gene>
    <name evidence="7" type="ORF">H6P81_000961</name>
</gene>
<dbReference type="AlphaFoldDB" id="A0AAV7FA59"/>
<comment type="caution">
    <text evidence="7">The sequence shown here is derived from an EMBL/GenBank/DDBJ whole genome shotgun (WGS) entry which is preliminary data.</text>
</comment>
<organism evidence="7 8">
    <name type="scientific">Aristolochia fimbriata</name>
    <name type="common">White veined hardy Dutchman's pipe vine</name>
    <dbReference type="NCBI Taxonomy" id="158543"/>
    <lineage>
        <taxon>Eukaryota</taxon>
        <taxon>Viridiplantae</taxon>
        <taxon>Streptophyta</taxon>
        <taxon>Embryophyta</taxon>
        <taxon>Tracheophyta</taxon>
        <taxon>Spermatophyta</taxon>
        <taxon>Magnoliopsida</taxon>
        <taxon>Magnoliidae</taxon>
        <taxon>Piperales</taxon>
        <taxon>Aristolochiaceae</taxon>
        <taxon>Aristolochia</taxon>
    </lineage>
</organism>
<keyword evidence="4" id="KW-0472">Membrane</keyword>
<dbReference type="FunFam" id="2.60.40.420:FF:000003">
    <property type="entry name" value="Blue copper"/>
    <property type="match status" value="1"/>
</dbReference>
<dbReference type="PANTHER" id="PTHR33021">
    <property type="entry name" value="BLUE COPPER PROTEIN"/>
    <property type="match status" value="1"/>
</dbReference>
<name>A0AAV7FA59_ARIFI</name>
<dbReference type="PROSITE" id="PS00196">
    <property type="entry name" value="COPPER_BLUE"/>
    <property type="match status" value="1"/>
</dbReference>
<dbReference type="EMBL" id="JAINDJ010000002">
    <property type="protein sequence ID" value="KAG9456453.1"/>
    <property type="molecule type" value="Genomic_DNA"/>
</dbReference>
<sequence length="186" mass="19369">MATFPEVFVLFLLSAAVRVSVAKVYKVGESAGWTVGAANMDYKAWAASKTFRVGDTIVFEYNKQFHNVLQVNQSDFRSCNASSPIASHTSGNDSIAIKRKGHYFFICGFPGHCAGGQKVDIRVVAVVSAPAAAPTTSPPLESSIPVLGSPAAPPARTNLATKSTGNVVVGSLGGVLLGGLFAILVL</sequence>
<evidence type="ECO:0000313" key="8">
    <source>
        <dbReference type="Proteomes" id="UP000825729"/>
    </source>
</evidence>
<evidence type="ECO:0000256" key="5">
    <source>
        <dbReference type="SAM" id="SignalP"/>
    </source>
</evidence>
<dbReference type="InterPro" id="IPR003245">
    <property type="entry name" value="Phytocyanin_dom"/>
</dbReference>
<keyword evidence="5" id="KW-0732">Signal</keyword>
<keyword evidence="8" id="KW-1185">Reference proteome</keyword>
<feature type="chain" id="PRO_5044023518" description="Phytocyanin domain-containing protein" evidence="5">
    <location>
        <begin position="23"/>
        <end position="186"/>
    </location>
</feature>
<dbReference type="InterPro" id="IPR039391">
    <property type="entry name" value="Phytocyanin-like"/>
</dbReference>
<keyword evidence="1" id="KW-0479">Metal-binding</keyword>
<accession>A0AAV7FA59</accession>
<dbReference type="Pfam" id="PF02298">
    <property type="entry name" value="Cu_bind_like"/>
    <property type="match status" value="1"/>
</dbReference>
<evidence type="ECO:0000256" key="3">
    <source>
        <dbReference type="ARBA" id="ARBA00023180"/>
    </source>
</evidence>
<dbReference type="GO" id="GO:0005886">
    <property type="term" value="C:plasma membrane"/>
    <property type="evidence" value="ECO:0007669"/>
    <property type="project" value="TreeGrafter"/>
</dbReference>
<reference evidence="7 8" key="1">
    <citation type="submission" date="2021-07" db="EMBL/GenBank/DDBJ databases">
        <title>The Aristolochia fimbriata genome: insights into angiosperm evolution, floral development and chemical biosynthesis.</title>
        <authorList>
            <person name="Jiao Y."/>
        </authorList>
    </citation>
    <scope>NUCLEOTIDE SEQUENCE [LARGE SCALE GENOMIC DNA]</scope>
    <source>
        <strain evidence="7">IBCAS-2021</strain>
        <tissue evidence="7">Leaf</tissue>
    </source>
</reference>
<feature type="signal peptide" evidence="5">
    <location>
        <begin position="1"/>
        <end position="22"/>
    </location>
</feature>
<dbReference type="InterPro" id="IPR028871">
    <property type="entry name" value="BlueCu_1_BS"/>
</dbReference>
<keyword evidence="3" id="KW-0325">Glycoprotein</keyword>
<evidence type="ECO:0000256" key="2">
    <source>
        <dbReference type="ARBA" id="ARBA00023008"/>
    </source>
</evidence>
<keyword evidence="2" id="KW-0186">Copper</keyword>
<dbReference type="SUPFAM" id="SSF49503">
    <property type="entry name" value="Cupredoxins"/>
    <property type="match status" value="1"/>
</dbReference>
<dbReference type="GO" id="GO:0046872">
    <property type="term" value="F:metal ion binding"/>
    <property type="evidence" value="ECO:0007669"/>
    <property type="project" value="UniProtKB-KW"/>
</dbReference>
<evidence type="ECO:0000256" key="1">
    <source>
        <dbReference type="ARBA" id="ARBA00022723"/>
    </source>
</evidence>
<dbReference type="Proteomes" id="UP000825729">
    <property type="component" value="Unassembled WGS sequence"/>
</dbReference>
<dbReference type="Gene3D" id="2.60.40.420">
    <property type="entry name" value="Cupredoxins - blue copper proteins"/>
    <property type="match status" value="1"/>
</dbReference>
<protein>
    <recommendedName>
        <fullName evidence="6">Phytocyanin domain-containing protein</fullName>
    </recommendedName>
</protein>
<feature type="domain" description="Phytocyanin" evidence="6">
    <location>
        <begin position="23"/>
        <end position="125"/>
    </location>
</feature>
<evidence type="ECO:0000259" key="6">
    <source>
        <dbReference type="PROSITE" id="PS51485"/>
    </source>
</evidence>
<evidence type="ECO:0000256" key="4">
    <source>
        <dbReference type="SAM" id="Phobius"/>
    </source>
</evidence>
<keyword evidence="4" id="KW-0812">Transmembrane</keyword>
<dbReference type="CDD" id="cd04216">
    <property type="entry name" value="Phytocyanin"/>
    <property type="match status" value="1"/>
</dbReference>
<dbReference type="PROSITE" id="PS51485">
    <property type="entry name" value="PHYTOCYANIN"/>
    <property type="match status" value="1"/>
</dbReference>